<keyword evidence="3" id="KW-1185">Reference proteome</keyword>
<reference evidence="3" key="1">
    <citation type="submission" date="2020-09" db="EMBL/GenBank/DDBJ databases">
        <title>The genome sequence of strain Labrenzia suaedae 4C16A.</title>
        <authorList>
            <person name="Liu Y."/>
        </authorList>
    </citation>
    <scope>NUCLEOTIDE SEQUENCE [LARGE SCALE GENOMIC DNA]</scope>
    <source>
        <strain evidence="3">4C16A</strain>
    </source>
</reference>
<gene>
    <name evidence="2" type="ORF">IG616_05080</name>
</gene>
<dbReference type="EMBL" id="JACYXI010000002">
    <property type="protein sequence ID" value="MBD8890908.1"/>
    <property type="molecule type" value="Genomic_DNA"/>
</dbReference>
<reference evidence="2 3" key="2">
    <citation type="journal article" date="2021" name="Int. J. Syst. Evol. Microbiol.">
        <title>Roseibium litorale sp. nov., isolated from a tidal flat sediment and proposal for the reclassification of Labrenzia polysiphoniae as Roseibium polysiphoniae comb. nov.</title>
        <authorList>
            <person name="Liu Y."/>
            <person name="Pei T."/>
            <person name="Du J."/>
            <person name="Chao M."/>
            <person name="Deng M.R."/>
            <person name="Zhu H."/>
        </authorList>
    </citation>
    <scope>NUCLEOTIDE SEQUENCE [LARGE SCALE GENOMIC DNA]</scope>
    <source>
        <strain evidence="2 3">4C16A</strain>
    </source>
</reference>
<evidence type="ECO:0000313" key="2">
    <source>
        <dbReference type="EMBL" id="MBD8890908.1"/>
    </source>
</evidence>
<evidence type="ECO:0000259" key="1">
    <source>
        <dbReference type="Pfam" id="PF04233"/>
    </source>
</evidence>
<protein>
    <recommendedName>
        <fullName evidence="1">Phage head morphogenesis domain-containing protein</fullName>
    </recommendedName>
</protein>
<comment type="caution">
    <text evidence="2">The sequence shown here is derived from an EMBL/GenBank/DDBJ whole genome shotgun (WGS) entry which is preliminary data.</text>
</comment>
<dbReference type="InterPro" id="IPR006528">
    <property type="entry name" value="Phage_head_morphogenesis_dom"/>
</dbReference>
<dbReference type="Pfam" id="PF04233">
    <property type="entry name" value="Phage_Mu_F"/>
    <property type="match status" value="1"/>
</dbReference>
<proteinExistence type="predicted"/>
<evidence type="ECO:0000313" key="3">
    <source>
        <dbReference type="Proteomes" id="UP000632063"/>
    </source>
</evidence>
<sequence length="393" mass="43882">MPYEFTTKPAPEITAFFEGKALKPAFHYRDVLPEEHAFAFTVAKAVKTEVLTEIRDAVSTAIREGKTLKAFQQELEPALKTLGWWGRKSMVDPKTGETVSAQLGSPRRLKTIYWANTRTARAAGLWERAQRTKRVLPYFIYRLGPSEHHRPQHEARSGTILPVDDPVWDEWFPPNGWGCKCWIRQIGVEEADRLGGISEAPVIDYVEVLNKRTGKTEWVPEGIDPGWNSNPGRARARNLINHFNARIEDAGAGAPEAAKKVISEFWSSRAPEAYAKMKERVHMPAAFAPDIAKRLNAPSALVVVSSDTVAMKAGKHGAVEVAAFGQLQKILEKGTAIDRRKDGKGVNFWLDADGYLWRAALRQSADGFLYIGTMFVSSANLMKAHLAKFGEWK</sequence>
<name>A0ABR9CJJ1_9HYPH</name>
<accession>A0ABR9CJJ1</accession>
<dbReference type="RefSeq" id="WP_192147050.1">
    <property type="nucleotide sequence ID" value="NZ_JACYXI010000002.1"/>
</dbReference>
<organism evidence="2 3">
    <name type="scientific">Roseibium litorale</name>
    <dbReference type="NCBI Taxonomy" id="2803841"/>
    <lineage>
        <taxon>Bacteria</taxon>
        <taxon>Pseudomonadati</taxon>
        <taxon>Pseudomonadota</taxon>
        <taxon>Alphaproteobacteria</taxon>
        <taxon>Hyphomicrobiales</taxon>
        <taxon>Stappiaceae</taxon>
        <taxon>Roseibium</taxon>
    </lineage>
</organism>
<dbReference type="Proteomes" id="UP000632063">
    <property type="component" value="Unassembled WGS sequence"/>
</dbReference>
<feature type="domain" description="Phage head morphogenesis" evidence="1">
    <location>
        <begin position="53"/>
        <end position="182"/>
    </location>
</feature>